<accession>A0ABS6T1Y7</accession>
<dbReference type="Proteomes" id="UP000756530">
    <property type="component" value="Unassembled WGS sequence"/>
</dbReference>
<dbReference type="GO" id="GO:0016787">
    <property type="term" value="F:hydrolase activity"/>
    <property type="evidence" value="ECO:0007669"/>
    <property type="project" value="UniProtKB-KW"/>
</dbReference>
<dbReference type="Pfam" id="PF08282">
    <property type="entry name" value="Hydrolase_3"/>
    <property type="match status" value="2"/>
</dbReference>
<dbReference type="SFLD" id="SFLDG01140">
    <property type="entry name" value="C2.B:_Phosphomannomutase_and_P"/>
    <property type="match status" value="1"/>
</dbReference>
<dbReference type="NCBIfam" id="TIGR01486">
    <property type="entry name" value="HAD-SF-IIB-MPGP"/>
    <property type="match status" value="1"/>
</dbReference>
<dbReference type="EMBL" id="JAHUZE010000002">
    <property type="protein sequence ID" value="MBV7378738.1"/>
    <property type="molecule type" value="Genomic_DNA"/>
</dbReference>
<proteinExistence type="predicted"/>
<sequence>MTLPLLVFSDLDGTLLDHHSYDWSPAKPALDRVRALGGGVVLASSKTGAEIAVLRDEMGLADWPAIVENGAGLLEPGDSPDAGGDYGKLRETLDALPMALRGYFRGFGDMSATEIADVTGLPDDAARRAGARAFSEPGLWSGDAEARAAFCDMLEKQGVTARMGGRFLTLSYGRTKADAMAELVARFAPRHTIALGDAPNDVEMLEAADQGILIPNPDAPDIGPLIGEATGAIRRAPEPGPVGWNLALGQAIDDLKISSGGPADG</sequence>
<dbReference type="PANTHER" id="PTHR10000">
    <property type="entry name" value="PHOSPHOSERINE PHOSPHATASE"/>
    <property type="match status" value="1"/>
</dbReference>
<evidence type="ECO:0000313" key="4">
    <source>
        <dbReference type="EMBL" id="MBV7378738.1"/>
    </source>
</evidence>
<dbReference type="InterPro" id="IPR006381">
    <property type="entry name" value="HAD-SF-IIB-MPGP"/>
</dbReference>
<name>A0ABS6T1Y7_9RHOB</name>
<protein>
    <submittedName>
        <fullName evidence="4">HAD-IIB family hydrolase</fullName>
    </submittedName>
</protein>
<dbReference type="PANTHER" id="PTHR10000:SF8">
    <property type="entry name" value="HAD SUPERFAMILY HYDROLASE-LIKE, TYPE 3"/>
    <property type="match status" value="1"/>
</dbReference>
<dbReference type="RefSeq" id="WP_218391921.1">
    <property type="nucleotide sequence ID" value="NZ_JAHUZE010000002.1"/>
</dbReference>
<keyword evidence="1" id="KW-0479">Metal-binding</keyword>
<dbReference type="SFLD" id="SFLDS00003">
    <property type="entry name" value="Haloacid_Dehalogenase"/>
    <property type="match status" value="1"/>
</dbReference>
<evidence type="ECO:0000256" key="2">
    <source>
        <dbReference type="ARBA" id="ARBA00022801"/>
    </source>
</evidence>
<reference evidence="4 5" key="1">
    <citation type="submission" date="2021-05" db="EMBL/GenBank/DDBJ databases">
        <title>Culturable bacteria isolated from Daya Bay.</title>
        <authorList>
            <person name="Zheng W."/>
            <person name="Yu S."/>
            <person name="Huang Y."/>
        </authorList>
    </citation>
    <scope>NUCLEOTIDE SEQUENCE [LARGE SCALE GENOMIC DNA]</scope>
    <source>
        <strain evidence="4 5">DP4N28-5</strain>
    </source>
</reference>
<evidence type="ECO:0000256" key="1">
    <source>
        <dbReference type="ARBA" id="ARBA00022723"/>
    </source>
</evidence>
<keyword evidence="5" id="KW-1185">Reference proteome</keyword>
<keyword evidence="3" id="KW-0460">Magnesium</keyword>
<comment type="caution">
    <text evidence="4">The sequence shown here is derived from an EMBL/GenBank/DDBJ whole genome shotgun (WGS) entry which is preliminary data.</text>
</comment>
<gene>
    <name evidence="4" type="ORF">KJP28_07345</name>
</gene>
<evidence type="ECO:0000256" key="3">
    <source>
        <dbReference type="ARBA" id="ARBA00022842"/>
    </source>
</evidence>
<dbReference type="SFLD" id="SFLDG01142">
    <property type="entry name" value="C2.B.2:_Mannosyl-3-phosphoglyc"/>
    <property type="match status" value="1"/>
</dbReference>
<organism evidence="4 5">
    <name type="scientific">Maritimibacter dapengensis</name>
    <dbReference type="NCBI Taxonomy" id="2836868"/>
    <lineage>
        <taxon>Bacteria</taxon>
        <taxon>Pseudomonadati</taxon>
        <taxon>Pseudomonadota</taxon>
        <taxon>Alphaproteobacteria</taxon>
        <taxon>Rhodobacterales</taxon>
        <taxon>Roseobacteraceae</taxon>
        <taxon>Maritimibacter</taxon>
    </lineage>
</organism>
<evidence type="ECO:0000313" key="5">
    <source>
        <dbReference type="Proteomes" id="UP000756530"/>
    </source>
</evidence>
<keyword evidence="2 4" id="KW-0378">Hydrolase</keyword>